<evidence type="ECO:0000313" key="11">
    <source>
        <dbReference type="Proteomes" id="UP000184073"/>
    </source>
</evidence>
<evidence type="ECO:0000256" key="6">
    <source>
        <dbReference type="ARBA" id="ARBA00023136"/>
    </source>
</evidence>
<evidence type="ECO:0000313" key="10">
    <source>
        <dbReference type="EMBL" id="OJI96202.1"/>
    </source>
</evidence>
<sequence>MAGDASEPKAGRDNVHQENNITNELSEAEKQIEKRLVRKLDLLILPLIVLSFFLNCIYRANYGAARLQHLESDLHMSDSQFQTGLSVFYAGYLLFQVPSNMLLNYLGRPSWHMGISILAWGLVTSCTAAVNTYGGLVACRMLLGCVEAPLYPGIMFYLSKWYKKTELTLRISICFAAGLTATATGSLIAAGISSGLDGAHGLSAWRWVFLIEGIGWSFSIKKRYRTYIISLVSICGGFLFIAILPDFPHTWTALSPEATEVAIRRLTLEASQSDIDDDSMSLIDGLKLALLDKKLYIMTAISTCIIGAIGCQGFFPTMTATLGYNPIISLLLVAPPYFFTAIYSCIHSYLSDRSENRFWYMIYPAPITIAGFVIFMSPTTSIGPRYFAMFLMLFIYSINSTAAAWIATSISRPPVKRAAAYGVVSMVSNTSALWTPYTYRARDSPHFRLALGLVTGMVVTAVALSFLLRVILLRENRHLDEVDRQRAVTGGTEYEKPKQGTFRYTV</sequence>
<evidence type="ECO:0000256" key="7">
    <source>
        <dbReference type="SAM" id="MobiDB-lite"/>
    </source>
</evidence>
<keyword evidence="4 8" id="KW-0812">Transmembrane</keyword>
<dbReference type="AlphaFoldDB" id="A0A1L9P3W7"/>
<organism evidence="10 11">
    <name type="scientific">Aspergillus versicolor CBS 583.65</name>
    <dbReference type="NCBI Taxonomy" id="1036611"/>
    <lineage>
        <taxon>Eukaryota</taxon>
        <taxon>Fungi</taxon>
        <taxon>Dikarya</taxon>
        <taxon>Ascomycota</taxon>
        <taxon>Pezizomycotina</taxon>
        <taxon>Eurotiomycetes</taxon>
        <taxon>Eurotiomycetidae</taxon>
        <taxon>Eurotiales</taxon>
        <taxon>Aspergillaceae</taxon>
        <taxon>Aspergillus</taxon>
        <taxon>Aspergillus subgen. Nidulantes</taxon>
    </lineage>
</organism>
<dbReference type="InterPro" id="IPR020846">
    <property type="entry name" value="MFS_dom"/>
</dbReference>
<evidence type="ECO:0000256" key="1">
    <source>
        <dbReference type="ARBA" id="ARBA00004141"/>
    </source>
</evidence>
<name>A0A1L9P3W7_ASPVE</name>
<feature type="transmembrane region" description="Helical" evidence="8">
    <location>
        <begin position="327"/>
        <end position="346"/>
    </location>
</feature>
<dbReference type="Pfam" id="PF07690">
    <property type="entry name" value="MFS_1"/>
    <property type="match status" value="1"/>
</dbReference>
<evidence type="ECO:0000256" key="5">
    <source>
        <dbReference type="ARBA" id="ARBA00022989"/>
    </source>
</evidence>
<comment type="subcellular location">
    <subcellularLocation>
        <location evidence="1">Membrane</location>
        <topology evidence="1">Multi-pass membrane protein</topology>
    </subcellularLocation>
</comment>
<feature type="transmembrane region" description="Helical" evidence="8">
    <location>
        <begin position="224"/>
        <end position="244"/>
    </location>
</feature>
<evidence type="ECO:0000256" key="8">
    <source>
        <dbReference type="SAM" id="Phobius"/>
    </source>
</evidence>
<feature type="transmembrane region" description="Helical" evidence="8">
    <location>
        <begin position="358"/>
        <end position="380"/>
    </location>
</feature>
<evidence type="ECO:0000256" key="2">
    <source>
        <dbReference type="ARBA" id="ARBA00008335"/>
    </source>
</evidence>
<dbReference type="PANTHER" id="PTHR43791">
    <property type="entry name" value="PERMEASE-RELATED"/>
    <property type="match status" value="1"/>
</dbReference>
<feature type="domain" description="Major facilitator superfamily (MFS) profile" evidence="9">
    <location>
        <begin position="44"/>
        <end position="477"/>
    </location>
</feature>
<dbReference type="PROSITE" id="PS50850">
    <property type="entry name" value="MFS"/>
    <property type="match status" value="1"/>
</dbReference>
<evidence type="ECO:0000256" key="4">
    <source>
        <dbReference type="ARBA" id="ARBA00022692"/>
    </source>
</evidence>
<dbReference type="Gene3D" id="1.20.1250.20">
    <property type="entry name" value="MFS general substrate transporter like domains"/>
    <property type="match status" value="2"/>
</dbReference>
<dbReference type="FunFam" id="1.20.1250.20:FF:000057">
    <property type="entry name" value="MFS general substrate transporter"/>
    <property type="match status" value="1"/>
</dbReference>
<feature type="transmembrane region" description="Helical" evidence="8">
    <location>
        <begin position="141"/>
        <end position="159"/>
    </location>
</feature>
<keyword evidence="6 8" id="KW-0472">Membrane</keyword>
<dbReference type="GeneID" id="63723577"/>
<keyword evidence="3" id="KW-0813">Transport</keyword>
<dbReference type="InterPro" id="IPR011701">
    <property type="entry name" value="MFS"/>
</dbReference>
<feature type="transmembrane region" description="Helical" evidence="8">
    <location>
        <begin position="418"/>
        <end position="437"/>
    </location>
</feature>
<feature type="transmembrane region" description="Helical" evidence="8">
    <location>
        <begin position="386"/>
        <end position="406"/>
    </location>
</feature>
<keyword evidence="5 8" id="KW-1133">Transmembrane helix</keyword>
<dbReference type="GO" id="GO:0022857">
    <property type="term" value="F:transmembrane transporter activity"/>
    <property type="evidence" value="ECO:0007669"/>
    <property type="project" value="InterPro"/>
</dbReference>
<dbReference type="PANTHER" id="PTHR43791:SF78">
    <property type="entry name" value="TRANSPORTER, PUTATIVE (AFU_ORTHOLOGUE AFUA_3G01370)-RELATED"/>
    <property type="match status" value="1"/>
</dbReference>
<feature type="region of interest" description="Disordered" evidence="7">
    <location>
        <begin position="1"/>
        <end position="22"/>
    </location>
</feature>
<dbReference type="VEuPathDB" id="FungiDB:ASPVEDRAFT_145720"/>
<dbReference type="RefSeq" id="XP_040661965.1">
    <property type="nucleotide sequence ID" value="XM_040808066.1"/>
</dbReference>
<proteinExistence type="inferred from homology"/>
<dbReference type="InterPro" id="IPR036259">
    <property type="entry name" value="MFS_trans_sf"/>
</dbReference>
<comment type="similarity">
    <text evidence="2">Belongs to the major facilitator superfamily.</text>
</comment>
<evidence type="ECO:0000256" key="3">
    <source>
        <dbReference type="ARBA" id="ARBA00022448"/>
    </source>
</evidence>
<accession>A0A1L9P3W7</accession>
<dbReference type="OrthoDB" id="2250022at2759"/>
<keyword evidence="11" id="KW-1185">Reference proteome</keyword>
<reference evidence="11" key="1">
    <citation type="journal article" date="2017" name="Genome Biol.">
        <title>Comparative genomics reveals high biological diversity and specific adaptations in the industrially and medically important fungal genus Aspergillus.</title>
        <authorList>
            <person name="de Vries R.P."/>
            <person name="Riley R."/>
            <person name="Wiebenga A."/>
            <person name="Aguilar-Osorio G."/>
            <person name="Amillis S."/>
            <person name="Uchima C.A."/>
            <person name="Anderluh G."/>
            <person name="Asadollahi M."/>
            <person name="Askin M."/>
            <person name="Barry K."/>
            <person name="Battaglia E."/>
            <person name="Bayram O."/>
            <person name="Benocci T."/>
            <person name="Braus-Stromeyer S.A."/>
            <person name="Caldana C."/>
            <person name="Canovas D."/>
            <person name="Cerqueira G.C."/>
            <person name="Chen F."/>
            <person name="Chen W."/>
            <person name="Choi C."/>
            <person name="Clum A."/>
            <person name="Dos Santos R.A."/>
            <person name="Damasio A.R."/>
            <person name="Diallinas G."/>
            <person name="Emri T."/>
            <person name="Fekete E."/>
            <person name="Flipphi M."/>
            <person name="Freyberg S."/>
            <person name="Gallo A."/>
            <person name="Gournas C."/>
            <person name="Habgood R."/>
            <person name="Hainaut M."/>
            <person name="Harispe M.L."/>
            <person name="Henrissat B."/>
            <person name="Hilden K.S."/>
            <person name="Hope R."/>
            <person name="Hossain A."/>
            <person name="Karabika E."/>
            <person name="Karaffa L."/>
            <person name="Karanyi Z."/>
            <person name="Krasevec N."/>
            <person name="Kuo A."/>
            <person name="Kusch H."/>
            <person name="LaButti K."/>
            <person name="Lagendijk E.L."/>
            <person name="Lapidus A."/>
            <person name="Levasseur A."/>
            <person name="Lindquist E."/>
            <person name="Lipzen A."/>
            <person name="Logrieco A.F."/>
            <person name="MacCabe A."/>
            <person name="Maekelae M.R."/>
            <person name="Malavazi I."/>
            <person name="Melin P."/>
            <person name="Meyer V."/>
            <person name="Mielnichuk N."/>
            <person name="Miskei M."/>
            <person name="Molnar A.P."/>
            <person name="Mule G."/>
            <person name="Ngan C.Y."/>
            <person name="Orejas M."/>
            <person name="Orosz E."/>
            <person name="Ouedraogo J.P."/>
            <person name="Overkamp K.M."/>
            <person name="Park H.-S."/>
            <person name="Perrone G."/>
            <person name="Piumi F."/>
            <person name="Punt P.J."/>
            <person name="Ram A.F."/>
            <person name="Ramon A."/>
            <person name="Rauscher S."/>
            <person name="Record E."/>
            <person name="Riano-Pachon D.M."/>
            <person name="Robert V."/>
            <person name="Roehrig J."/>
            <person name="Ruller R."/>
            <person name="Salamov A."/>
            <person name="Salih N.S."/>
            <person name="Samson R.A."/>
            <person name="Sandor E."/>
            <person name="Sanguinetti M."/>
            <person name="Schuetze T."/>
            <person name="Sepcic K."/>
            <person name="Shelest E."/>
            <person name="Sherlock G."/>
            <person name="Sophianopoulou V."/>
            <person name="Squina F.M."/>
            <person name="Sun H."/>
            <person name="Susca A."/>
            <person name="Todd R.B."/>
            <person name="Tsang A."/>
            <person name="Unkles S.E."/>
            <person name="van de Wiele N."/>
            <person name="van Rossen-Uffink D."/>
            <person name="Oliveira J.V."/>
            <person name="Vesth T.C."/>
            <person name="Visser J."/>
            <person name="Yu J.-H."/>
            <person name="Zhou M."/>
            <person name="Andersen M.R."/>
            <person name="Archer D.B."/>
            <person name="Baker S.E."/>
            <person name="Benoit I."/>
            <person name="Brakhage A.A."/>
            <person name="Braus G.H."/>
            <person name="Fischer R."/>
            <person name="Frisvad J.C."/>
            <person name="Goldman G.H."/>
            <person name="Houbraken J."/>
            <person name="Oakley B."/>
            <person name="Pocsi I."/>
            <person name="Scazzocchio C."/>
            <person name="Seiboth B."/>
            <person name="vanKuyk P.A."/>
            <person name="Wortman J."/>
            <person name="Dyer P.S."/>
            <person name="Grigoriev I.V."/>
        </authorList>
    </citation>
    <scope>NUCLEOTIDE SEQUENCE [LARGE SCALE GENOMIC DNA]</scope>
    <source>
        <strain evidence="11">CBS 583.65</strain>
    </source>
</reference>
<gene>
    <name evidence="10" type="ORF">ASPVEDRAFT_145720</name>
</gene>
<protein>
    <recommendedName>
        <fullName evidence="9">Major facilitator superfamily (MFS) profile domain-containing protein</fullName>
    </recommendedName>
</protein>
<feature type="transmembrane region" description="Helical" evidence="8">
    <location>
        <begin position="295"/>
        <end position="315"/>
    </location>
</feature>
<dbReference type="GO" id="GO:0016020">
    <property type="term" value="C:membrane"/>
    <property type="evidence" value="ECO:0007669"/>
    <property type="project" value="UniProtKB-SubCell"/>
</dbReference>
<evidence type="ECO:0000259" key="9">
    <source>
        <dbReference type="PROSITE" id="PS50850"/>
    </source>
</evidence>
<dbReference type="Proteomes" id="UP000184073">
    <property type="component" value="Unassembled WGS sequence"/>
</dbReference>
<feature type="transmembrane region" description="Helical" evidence="8">
    <location>
        <begin position="115"/>
        <end position="135"/>
    </location>
</feature>
<dbReference type="FunFam" id="1.20.1250.20:FF:000013">
    <property type="entry name" value="MFS general substrate transporter"/>
    <property type="match status" value="1"/>
</dbReference>
<dbReference type="EMBL" id="KV878125">
    <property type="protein sequence ID" value="OJI96202.1"/>
    <property type="molecule type" value="Genomic_DNA"/>
</dbReference>
<feature type="transmembrane region" description="Helical" evidence="8">
    <location>
        <begin position="449"/>
        <end position="472"/>
    </location>
</feature>
<dbReference type="SUPFAM" id="SSF103473">
    <property type="entry name" value="MFS general substrate transporter"/>
    <property type="match status" value="1"/>
</dbReference>
<feature type="transmembrane region" description="Helical" evidence="8">
    <location>
        <begin position="40"/>
        <end position="61"/>
    </location>
</feature>
<feature type="transmembrane region" description="Helical" evidence="8">
    <location>
        <begin position="81"/>
        <end position="103"/>
    </location>
</feature>
<feature type="transmembrane region" description="Helical" evidence="8">
    <location>
        <begin position="171"/>
        <end position="192"/>
    </location>
</feature>
<feature type="compositionally biased region" description="Basic and acidic residues" evidence="7">
    <location>
        <begin position="1"/>
        <end position="16"/>
    </location>
</feature>